<dbReference type="Pfam" id="PF17946">
    <property type="entry name" value="RecC_C"/>
    <property type="match status" value="1"/>
</dbReference>
<name>A0A7Z0D6L1_9ACTN</name>
<dbReference type="Pfam" id="PF04257">
    <property type="entry name" value="Exonuc_V_gamma"/>
    <property type="match status" value="1"/>
</dbReference>
<dbReference type="GO" id="GO:0003678">
    <property type="term" value="F:DNA helicase activity"/>
    <property type="evidence" value="ECO:0007669"/>
    <property type="project" value="UniProtKB-UniRule"/>
</dbReference>
<feature type="domain" description="RecC C-terminal" evidence="12">
    <location>
        <begin position="827"/>
        <end position="1047"/>
    </location>
</feature>
<dbReference type="Gene3D" id="3.40.50.10930">
    <property type="match status" value="1"/>
</dbReference>
<comment type="similarity">
    <text evidence="10">Belongs to the RecC family.</text>
</comment>
<dbReference type="InterPro" id="IPR006697">
    <property type="entry name" value="RecC"/>
</dbReference>
<dbReference type="InterPro" id="IPR041500">
    <property type="entry name" value="RecC_C"/>
</dbReference>
<keyword evidence="4 10" id="KW-0378">Hydrolase</keyword>
<comment type="caution">
    <text evidence="13">The sequence shown here is derived from an EMBL/GenBank/DDBJ whole genome shotgun (WGS) entry which is preliminary data.</text>
</comment>
<evidence type="ECO:0000256" key="3">
    <source>
        <dbReference type="ARBA" id="ARBA00022763"/>
    </source>
</evidence>
<sequence>MSQPAPDRPQRPGLFIHHGPDPTVLAGVLADLLVDPLPDPFAFEVVSVPSPGVERWLSQTLAARLGAGPAGDGVAAGIDYRSLEKLITGAVDAGAGADDPWASDRLPWLVLQAMLAAREEDWFGTVQRHAWPKQNPGGRAWATADRIAGLFRGYAAQRPELIRRWRDGADAAADGTPLPADRVWQPRLFRLAAELAQAPDPVQRLTDAVAALRAKPARAGLPQRLAIFGPTRLSTDQLAVIDALAAHRAVHLFTPHASPAAWRAIAELGPRPAGPRAADDSWRVVRNPLVNRLGRDARELQLRLATSTGVPLAHDLPVPDPPVPDPPVPDPPVPDLLTPDFPAGDASETLLGRLQADLRADRAPSPGAVADTSIAIHRSHGPDRQVEVLREALLGLLADDPTLQPRDIVVMCPDIETFAPLISATFGLADGPGDHPGHQLRVRLADRSLVQLNPLLAVLAELLALADARAGLSQVLDLCAQPPVARAFGFTPDDLERLAELAEGAGVRWGLDAGHRSRFAMGGFGQNTWQAGLDRMLLGIAMDADGQHFLGTALPLGDVDSSDVALIGRLAELLARLRRICAELARPHDAAGWVAALRDALEQVSAVPSAESWQLAHAHATLAELAPPGEASTSELTPSDVSAMLADAFRGRPSRANFRTGSLTMCTLTPMRSVPHRVVCLLGMDSDRFPRTVTPDGDDLLALDPWVGDRDPRSEDRQLLLDAIMATRQHLMIIHSGTSERTGERREPAIPVQELTDALQTMIGPDGLAAITTDHPLQPFAPDNFREPEPLSFDAVALTGARAAAAPPREPIDPWRATGLARTDPAAMVELSDLTAFYTHPAREFLRQRAGLSLWAQDDPPPDEIPVELDGLALWQIGDRMLTAALAGSDPDRVVAAEWRSGAVPPRNLGAPQLDRLRRDVIKVRDAALDLAQLPASSHQVLATVGERQVFGVIPGVRGNDIVEVTFSRLGARHRIVAWLRLLALTVAEPGRPWRSVIIAKSGSRTVLGPVAQADARARLHDLLIVRDLGLRAPLPLPLTTAATYAEIAHTGREPGPDDLRHAWERDADEIWTRWYAELGDLERPRAGREDAGNSEPAARESRRMRALARRVWQPLLDAEASG</sequence>
<evidence type="ECO:0000256" key="11">
    <source>
        <dbReference type="SAM" id="MobiDB-lite"/>
    </source>
</evidence>
<dbReference type="Gene3D" id="1.10.10.990">
    <property type="match status" value="1"/>
</dbReference>
<evidence type="ECO:0000259" key="12">
    <source>
        <dbReference type="Pfam" id="PF17946"/>
    </source>
</evidence>
<feature type="compositionally biased region" description="Pro residues" evidence="11">
    <location>
        <begin position="318"/>
        <end position="330"/>
    </location>
</feature>
<dbReference type="InterPro" id="IPR013986">
    <property type="entry name" value="DExx_box_DNA_helicase_dom_sf"/>
</dbReference>
<keyword evidence="2 10" id="KW-0547">Nucleotide-binding</keyword>
<comment type="miscellaneous">
    <text evidence="10">In the RecBCD complex, RecB has a slow 3'-5' helicase, an exonuclease activity and loads RecA onto ssDNA, RecD has a fast 5'-3' helicase activity, while RecC stimulates the ATPase and processivity of the RecB helicase and contributes to recognition of the Chi site.</text>
</comment>
<dbReference type="GO" id="GO:0009338">
    <property type="term" value="C:exodeoxyribonuclease V complex"/>
    <property type="evidence" value="ECO:0007669"/>
    <property type="project" value="InterPro"/>
</dbReference>
<keyword evidence="8 10" id="KW-0238">DNA-binding</keyword>
<dbReference type="GO" id="GO:0000724">
    <property type="term" value="P:double-strand break repair via homologous recombination"/>
    <property type="evidence" value="ECO:0007669"/>
    <property type="project" value="UniProtKB-UniRule"/>
</dbReference>
<dbReference type="HAMAP" id="MF_01486">
    <property type="entry name" value="RecC"/>
    <property type="match status" value="1"/>
</dbReference>
<keyword evidence="14" id="KW-1185">Reference proteome</keyword>
<evidence type="ECO:0000256" key="1">
    <source>
        <dbReference type="ARBA" id="ARBA00022722"/>
    </source>
</evidence>
<dbReference type="GO" id="GO:0003677">
    <property type="term" value="F:DNA binding"/>
    <property type="evidence" value="ECO:0007669"/>
    <property type="project" value="UniProtKB-UniRule"/>
</dbReference>
<protein>
    <recommendedName>
        <fullName evidence="10">RecBCD enzyme subunit RecC</fullName>
    </recommendedName>
    <alternativeName>
        <fullName evidence="10">Exonuclease V subunit RecC</fullName>
        <shortName evidence="10">ExoV subunit RecC</shortName>
    </alternativeName>
    <alternativeName>
        <fullName evidence="10">Helicase/nuclease RecBCD subunit RecC</fullName>
    </alternativeName>
</protein>
<evidence type="ECO:0000256" key="10">
    <source>
        <dbReference type="HAMAP-Rule" id="MF_01486"/>
    </source>
</evidence>
<keyword evidence="6 10" id="KW-0269">Exonuclease</keyword>
<dbReference type="SUPFAM" id="SSF52540">
    <property type="entry name" value="P-loop containing nucleoside triphosphate hydrolases"/>
    <property type="match status" value="2"/>
</dbReference>
<evidence type="ECO:0000256" key="2">
    <source>
        <dbReference type="ARBA" id="ARBA00022741"/>
    </source>
</evidence>
<keyword evidence="5 10" id="KW-0347">Helicase</keyword>
<evidence type="ECO:0000256" key="6">
    <source>
        <dbReference type="ARBA" id="ARBA00022839"/>
    </source>
</evidence>
<comment type="subunit">
    <text evidence="10">Heterotrimer of RecB, RecC and RecD. All subunits contribute to DNA-binding.</text>
</comment>
<dbReference type="InterPro" id="IPR027417">
    <property type="entry name" value="P-loop_NTPase"/>
</dbReference>
<dbReference type="Proteomes" id="UP000527616">
    <property type="component" value="Unassembled WGS sequence"/>
</dbReference>
<keyword evidence="9 10" id="KW-0234">DNA repair</keyword>
<dbReference type="EMBL" id="JACBZS010000001">
    <property type="protein sequence ID" value="NYI69774.1"/>
    <property type="molecule type" value="Genomic_DNA"/>
</dbReference>
<organism evidence="13 14">
    <name type="scientific">Naumannella cuiyingiana</name>
    <dbReference type="NCBI Taxonomy" id="1347891"/>
    <lineage>
        <taxon>Bacteria</taxon>
        <taxon>Bacillati</taxon>
        <taxon>Actinomycetota</taxon>
        <taxon>Actinomycetes</taxon>
        <taxon>Propionibacteriales</taxon>
        <taxon>Propionibacteriaceae</taxon>
        <taxon>Naumannella</taxon>
    </lineage>
</organism>
<feature type="region of interest" description="Disordered" evidence="11">
    <location>
        <begin position="1085"/>
        <end position="1104"/>
    </location>
</feature>
<accession>A0A7Z0D6L1</accession>
<dbReference type="InterPro" id="IPR011335">
    <property type="entry name" value="Restrct_endonuc-II-like"/>
</dbReference>
<dbReference type="Gene3D" id="1.10.10.160">
    <property type="match status" value="1"/>
</dbReference>
<evidence type="ECO:0000256" key="4">
    <source>
        <dbReference type="ARBA" id="ARBA00022801"/>
    </source>
</evidence>
<dbReference type="PIRSF" id="PIRSF000980">
    <property type="entry name" value="RecC"/>
    <property type="match status" value="1"/>
</dbReference>
<keyword evidence="3 10" id="KW-0227">DNA damage</keyword>
<evidence type="ECO:0000256" key="9">
    <source>
        <dbReference type="ARBA" id="ARBA00023204"/>
    </source>
</evidence>
<dbReference type="AlphaFoldDB" id="A0A7Z0D6L1"/>
<reference evidence="13 14" key="1">
    <citation type="submission" date="2020-07" db="EMBL/GenBank/DDBJ databases">
        <title>Sequencing the genomes of 1000 actinobacteria strains.</title>
        <authorList>
            <person name="Klenk H.-P."/>
        </authorList>
    </citation>
    <scope>NUCLEOTIDE SEQUENCE [LARGE SCALE GENOMIC DNA]</scope>
    <source>
        <strain evidence="13 14">DSM 103164</strain>
    </source>
</reference>
<dbReference type="Gene3D" id="3.40.50.300">
    <property type="entry name" value="P-loop containing nucleotide triphosphate hydrolases"/>
    <property type="match status" value="2"/>
</dbReference>
<dbReference type="GO" id="GO:0005524">
    <property type="term" value="F:ATP binding"/>
    <property type="evidence" value="ECO:0007669"/>
    <property type="project" value="UniProtKB-UniRule"/>
</dbReference>
<evidence type="ECO:0000256" key="8">
    <source>
        <dbReference type="ARBA" id="ARBA00023125"/>
    </source>
</evidence>
<dbReference type="RefSeq" id="WP_179443804.1">
    <property type="nucleotide sequence ID" value="NZ_JACBZS010000001.1"/>
</dbReference>
<gene>
    <name evidence="10" type="primary">recC</name>
    <name evidence="13" type="ORF">GGQ54_000334</name>
</gene>
<keyword evidence="7 10" id="KW-0067">ATP-binding</keyword>
<evidence type="ECO:0000256" key="5">
    <source>
        <dbReference type="ARBA" id="ARBA00022806"/>
    </source>
</evidence>
<keyword evidence="1 10" id="KW-0540">Nuclease</keyword>
<feature type="region of interest" description="Disordered" evidence="11">
    <location>
        <begin position="311"/>
        <end position="330"/>
    </location>
</feature>
<proteinExistence type="inferred from homology"/>
<dbReference type="NCBIfam" id="TIGR01450">
    <property type="entry name" value="recC"/>
    <property type="match status" value="1"/>
</dbReference>
<dbReference type="GO" id="GO:0008854">
    <property type="term" value="F:exodeoxyribonuclease V activity"/>
    <property type="evidence" value="ECO:0007669"/>
    <property type="project" value="InterPro"/>
</dbReference>
<evidence type="ECO:0000256" key="7">
    <source>
        <dbReference type="ARBA" id="ARBA00022840"/>
    </source>
</evidence>
<dbReference type="PANTHER" id="PTHR30591:SF1">
    <property type="entry name" value="RECBCD ENZYME SUBUNIT RECC"/>
    <property type="match status" value="1"/>
</dbReference>
<dbReference type="PANTHER" id="PTHR30591">
    <property type="entry name" value="RECBCD ENZYME SUBUNIT RECC"/>
    <property type="match status" value="1"/>
</dbReference>
<comment type="function">
    <text evidence="10">A helicase/nuclease that prepares dsDNA breaks (DSB) for recombinational DNA repair. Binds to DSBs and unwinds DNA via a highly rapid and processive ATP-dependent bidirectional helicase activity. Unwinds dsDNA until it encounters a Chi (crossover hotspot instigator) sequence from the 3' direction. Cuts ssDNA a few nucleotides 3' to the Chi site. The properties and activities of the enzyme are changed at Chi. The Chi-altered holoenzyme produces a long 3'-ssDNA overhang and facilitates RecA-binding to the ssDNA for homologous DNA recombination and repair. Holoenzyme degrades any linearized DNA that is unable to undergo homologous recombination. In the holoenzyme this subunit recognizes the wild-type Chi sequence, and when added to isolated RecB increases its ATP-dependent helicase processivity.</text>
</comment>
<evidence type="ECO:0000313" key="14">
    <source>
        <dbReference type="Proteomes" id="UP000527616"/>
    </source>
</evidence>
<evidence type="ECO:0000313" key="13">
    <source>
        <dbReference type="EMBL" id="NYI69774.1"/>
    </source>
</evidence>
<dbReference type="SUPFAM" id="SSF52980">
    <property type="entry name" value="Restriction endonuclease-like"/>
    <property type="match status" value="1"/>
</dbReference>